<dbReference type="PANTHER" id="PTHR24256">
    <property type="entry name" value="TRYPTASE-RELATED"/>
    <property type="match status" value="1"/>
</dbReference>
<dbReference type="OMA" id="NSQGHGP"/>
<dbReference type="InterPro" id="IPR009003">
    <property type="entry name" value="Peptidase_S1_PA"/>
</dbReference>
<name>A0A0M4EKC9_DROBS</name>
<reference evidence="12 13" key="1">
    <citation type="submission" date="2015-08" db="EMBL/GenBank/DDBJ databases">
        <title>Ancestral chromatin configuration constrains chromatin evolution on differentiating sex chromosomes in Drosophila.</title>
        <authorList>
            <person name="Zhou Q."/>
            <person name="Bachtrog D."/>
        </authorList>
    </citation>
    <scope>NUCLEOTIDE SEQUENCE [LARGE SCALE GENOMIC DNA]</scope>
    <source>
        <tissue evidence="12">Whole larvae</tissue>
    </source>
</reference>
<dbReference type="Gene3D" id="2.40.10.10">
    <property type="entry name" value="Trypsin-like serine proteases"/>
    <property type="match status" value="1"/>
</dbReference>
<feature type="domain" description="Peptidase S1" evidence="11">
    <location>
        <begin position="209"/>
        <end position="456"/>
    </location>
</feature>
<organism evidence="12 13">
    <name type="scientific">Drosophila busckii</name>
    <name type="common">Fruit fly</name>
    <dbReference type="NCBI Taxonomy" id="30019"/>
    <lineage>
        <taxon>Eukaryota</taxon>
        <taxon>Metazoa</taxon>
        <taxon>Ecdysozoa</taxon>
        <taxon>Arthropoda</taxon>
        <taxon>Hexapoda</taxon>
        <taxon>Insecta</taxon>
        <taxon>Pterygota</taxon>
        <taxon>Neoptera</taxon>
        <taxon>Endopterygota</taxon>
        <taxon>Diptera</taxon>
        <taxon>Brachycera</taxon>
        <taxon>Muscomorpha</taxon>
        <taxon>Ephydroidea</taxon>
        <taxon>Drosophilidae</taxon>
        <taxon>Drosophila</taxon>
    </lineage>
</organism>
<keyword evidence="6" id="KW-0720">Serine protease</keyword>
<dbReference type="InterPro" id="IPR051487">
    <property type="entry name" value="Ser/Thr_Proteases_Immune/Dev"/>
</dbReference>
<evidence type="ECO:0000256" key="5">
    <source>
        <dbReference type="ARBA" id="ARBA00022801"/>
    </source>
</evidence>
<dbReference type="GO" id="GO:0006508">
    <property type="term" value="P:proteolysis"/>
    <property type="evidence" value="ECO:0007669"/>
    <property type="project" value="UniProtKB-KW"/>
</dbReference>
<keyword evidence="4 10" id="KW-0732">Signal</keyword>
<dbReference type="AlphaFoldDB" id="A0A0M4EKC9"/>
<protein>
    <submittedName>
        <fullName evidence="12">CG9631</fullName>
    </submittedName>
</protein>
<dbReference type="Pfam" id="PF16030">
    <property type="entry name" value="GD_N"/>
    <property type="match status" value="1"/>
</dbReference>
<evidence type="ECO:0000256" key="6">
    <source>
        <dbReference type="ARBA" id="ARBA00022825"/>
    </source>
</evidence>
<evidence type="ECO:0000256" key="10">
    <source>
        <dbReference type="SAM" id="SignalP"/>
    </source>
</evidence>
<evidence type="ECO:0000256" key="1">
    <source>
        <dbReference type="ARBA" id="ARBA00004613"/>
    </source>
</evidence>
<dbReference type="InterPro" id="IPR031986">
    <property type="entry name" value="GD_N"/>
</dbReference>
<dbReference type="FunFam" id="2.40.10.10:FF:000146">
    <property type="entry name" value="Serine protease 53"/>
    <property type="match status" value="1"/>
</dbReference>
<dbReference type="PRINTS" id="PR00722">
    <property type="entry name" value="CHYMOTRYPSIN"/>
</dbReference>
<dbReference type="PROSITE" id="PS50240">
    <property type="entry name" value="TRYPSIN_DOM"/>
    <property type="match status" value="1"/>
</dbReference>
<keyword evidence="7" id="KW-0865">Zymogen</keyword>
<feature type="signal peptide" evidence="10">
    <location>
        <begin position="1"/>
        <end position="18"/>
    </location>
</feature>
<feature type="non-terminal residue" evidence="12">
    <location>
        <position position="1"/>
    </location>
</feature>
<dbReference type="STRING" id="30019.A0A0M4EKC9"/>
<evidence type="ECO:0000256" key="3">
    <source>
        <dbReference type="ARBA" id="ARBA00022670"/>
    </source>
</evidence>
<dbReference type="SMART" id="SM00020">
    <property type="entry name" value="Tryp_SPc"/>
    <property type="match status" value="1"/>
</dbReference>
<feature type="chain" id="PRO_5005793296" evidence="10">
    <location>
        <begin position="19"/>
        <end position="457"/>
    </location>
</feature>
<evidence type="ECO:0000313" key="13">
    <source>
        <dbReference type="Proteomes" id="UP000494163"/>
    </source>
</evidence>
<keyword evidence="2" id="KW-0964">Secreted</keyword>
<evidence type="ECO:0000256" key="7">
    <source>
        <dbReference type="ARBA" id="ARBA00023145"/>
    </source>
</evidence>
<gene>
    <name evidence="12" type="ORF">Dbus_chr3Rg290</name>
</gene>
<dbReference type="InterPro" id="IPR001314">
    <property type="entry name" value="Peptidase_S1A"/>
</dbReference>
<evidence type="ECO:0000256" key="8">
    <source>
        <dbReference type="ARBA" id="ARBA00023157"/>
    </source>
</evidence>
<dbReference type="Proteomes" id="UP000494163">
    <property type="component" value="Chromosome 3R"/>
</dbReference>
<evidence type="ECO:0000256" key="4">
    <source>
        <dbReference type="ARBA" id="ARBA00022729"/>
    </source>
</evidence>
<dbReference type="GO" id="GO:0005576">
    <property type="term" value="C:extracellular region"/>
    <property type="evidence" value="ECO:0007669"/>
    <property type="project" value="UniProtKB-SubCell"/>
</dbReference>
<dbReference type="SMR" id="A0A0M4EKC9"/>
<dbReference type="EMBL" id="CP012526">
    <property type="protein sequence ID" value="ALC45540.1"/>
    <property type="molecule type" value="Genomic_DNA"/>
</dbReference>
<dbReference type="InterPro" id="IPR001254">
    <property type="entry name" value="Trypsin_dom"/>
</dbReference>
<dbReference type="CDD" id="cd00190">
    <property type="entry name" value="Tryp_SPc"/>
    <property type="match status" value="1"/>
</dbReference>
<evidence type="ECO:0000259" key="11">
    <source>
        <dbReference type="PROSITE" id="PS50240"/>
    </source>
</evidence>
<keyword evidence="3" id="KW-0645">Protease</keyword>
<evidence type="ECO:0000256" key="9">
    <source>
        <dbReference type="ARBA" id="ARBA00024195"/>
    </source>
</evidence>
<keyword evidence="8" id="KW-1015">Disulfide bond</keyword>
<dbReference type="Pfam" id="PF00089">
    <property type="entry name" value="Trypsin"/>
    <property type="match status" value="1"/>
</dbReference>
<sequence>ILELALTLLGLCLSVASAQRLPFNGCDSVFHYQRWNEQWIGHVKPQQDGLRNVHWKLIFSQHGVNEAGDISSLMPYPNKETALQRMQDGGRGEIYVRFDNYHSELPKIVRIELNGQLLCNAEEYDAPSTTSTRQYQIALGSSGTQVQSQTRPETTTRAPVVISQRKPSNANNPFLSGLITTTKRPERVTFTQQTSGLEQCGQEGLVGLQVGGETVPRGRFPWLAALYYDSNPDALKVDLVYKCVTTLVSARTVMTAAHCIYGVLPNDLRVYVGRHDVTLHPEQHATLMLVQSVHTQPDFVGNLVPDSDVGLLVLTERVQYSIYVRPICMWSSSSSVSIGDSEQTAVAGWGTDATFKPTRYPVTVNVRPVSREECLREMITARDFLTPRTICAGNDQGHGPCLGDSGGGLMVLRNNRWFLRGIVSVAQRAGLGCDLSRYVIYCDVARHLSWIERTIVS</sequence>
<accession>A0A0M4EKC9</accession>
<dbReference type="PROSITE" id="PS00134">
    <property type="entry name" value="TRYPSIN_HIS"/>
    <property type="match status" value="1"/>
</dbReference>
<proteinExistence type="inferred from homology"/>
<dbReference type="SUPFAM" id="SSF50494">
    <property type="entry name" value="Trypsin-like serine proteases"/>
    <property type="match status" value="1"/>
</dbReference>
<comment type="subcellular location">
    <subcellularLocation>
        <location evidence="1">Secreted</location>
    </subcellularLocation>
</comment>
<keyword evidence="13" id="KW-1185">Reference proteome</keyword>
<dbReference type="InterPro" id="IPR043504">
    <property type="entry name" value="Peptidase_S1_PA_chymotrypsin"/>
</dbReference>
<keyword evidence="5" id="KW-0378">Hydrolase</keyword>
<dbReference type="InterPro" id="IPR018114">
    <property type="entry name" value="TRYPSIN_HIS"/>
</dbReference>
<dbReference type="OrthoDB" id="238681at2759"/>
<comment type="similarity">
    <text evidence="9">Belongs to the peptidase S1 family. CLIP subfamily.</text>
</comment>
<dbReference type="GO" id="GO:0004252">
    <property type="term" value="F:serine-type endopeptidase activity"/>
    <property type="evidence" value="ECO:0007669"/>
    <property type="project" value="InterPro"/>
</dbReference>
<evidence type="ECO:0000256" key="2">
    <source>
        <dbReference type="ARBA" id="ARBA00022525"/>
    </source>
</evidence>
<evidence type="ECO:0000313" key="12">
    <source>
        <dbReference type="EMBL" id="ALC45540.1"/>
    </source>
</evidence>